<feature type="region of interest" description="Disordered" evidence="6">
    <location>
        <begin position="57"/>
        <end position="93"/>
    </location>
</feature>
<evidence type="ECO:0000256" key="5">
    <source>
        <dbReference type="RuleBase" id="RU201113"/>
    </source>
</evidence>
<evidence type="ECO:0000259" key="7">
    <source>
        <dbReference type="Pfam" id="PF03145"/>
    </source>
</evidence>
<dbReference type="AlphaFoldDB" id="A0A7J8DZ69"/>
<dbReference type="EC" id="2.3.2.27" evidence="5"/>
<evidence type="ECO:0000256" key="4">
    <source>
        <dbReference type="ARBA" id="ARBA00022833"/>
    </source>
</evidence>
<dbReference type="GO" id="GO:0005737">
    <property type="term" value="C:cytoplasm"/>
    <property type="evidence" value="ECO:0007669"/>
    <property type="project" value="InterPro"/>
</dbReference>
<evidence type="ECO:0000256" key="1">
    <source>
        <dbReference type="ARBA" id="ARBA00009119"/>
    </source>
</evidence>
<evidence type="ECO:0000256" key="2">
    <source>
        <dbReference type="ARBA" id="ARBA00022723"/>
    </source>
</evidence>
<dbReference type="Pfam" id="PF03145">
    <property type="entry name" value="Sina_TRAF"/>
    <property type="match status" value="1"/>
</dbReference>
<dbReference type="Gene3D" id="2.60.210.10">
    <property type="entry name" value="Apoptosis, Tumor Necrosis Factor Receptor Associated Protein 2, Chain A"/>
    <property type="match status" value="1"/>
</dbReference>
<dbReference type="OrthoDB" id="941555at2759"/>
<dbReference type="Gene3D" id="3.30.160.60">
    <property type="entry name" value="Classic Zinc Finger"/>
    <property type="match status" value="1"/>
</dbReference>
<gene>
    <name evidence="8" type="ORF">HJG63_017587</name>
</gene>
<dbReference type="EMBL" id="JACASE010000011">
    <property type="protein sequence ID" value="KAF6428453.1"/>
    <property type="molecule type" value="Genomic_DNA"/>
</dbReference>
<dbReference type="InterPro" id="IPR008974">
    <property type="entry name" value="TRAF-like"/>
</dbReference>
<dbReference type="GO" id="GO:0031624">
    <property type="term" value="F:ubiquitin conjugating enzyme binding"/>
    <property type="evidence" value="ECO:0007669"/>
    <property type="project" value="TreeGrafter"/>
</dbReference>
<reference evidence="8 9" key="1">
    <citation type="journal article" date="2020" name="Nature">
        <title>Six reference-quality genomes reveal evolution of bat adaptations.</title>
        <authorList>
            <person name="Jebb D."/>
            <person name="Huang Z."/>
            <person name="Pippel M."/>
            <person name="Hughes G.M."/>
            <person name="Lavrichenko K."/>
            <person name="Devanna P."/>
            <person name="Winkler S."/>
            <person name="Jermiin L.S."/>
            <person name="Skirmuntt E.C."/>
            <person name="Katzourakis A."/>
            <person name="Burkitt-Gray L."/>
            <person name="Ray D.A."/>
            <person name="Sullivan K.A.M."/>
            <person name="Roscito J.G."/>
            <person name="Kirilenko B.M."/>
            <person name="Davalos L.M."/>
            <person name="Corthals A.P."/>
            <person name="Power M.L."/>
            <person name="Jones G."/>
            <person name="Ransome R.D."/>
            <person name="Dechmann D.K.N."/>
            <person name="Locatelli A.G."/>
            <person name="Puechmaille S.J."/>
            <person name="Fedrigo O."/>
            <person name="Jarvis E.D."/>
            <person name="Hiller M."/>
            <person name="Vernes S.C."/>
            <person name="Myers E.W."/>
            <person name="Teeling E.C."/>
        </authorList>
    </citation>
    <scope>NUCLEOTIDE SEQUENCE [LARGE SCALE GENOMIC DNA]</scope>
    <source>
        <strain evidence="8">MRouAeg1</strain>
        <tissue evidence="8">Muscle</tissue>
    </source>
</reference>
<keyword evidence="2 5" id="KW-0479">Metal-binding</keyword>
<dbReference type="FunFam" id="2.60.210.10:FF:000002">
    <property type="entry name" value="E3 ubiquitin-protein ligase"/>
    <property type="match status" value="1"/>
</dbReference>
<comment type="pathway">
    <text evidence="5">Protein modification; protein ubiquitination.</text>
</comment>
<sequence length="258" mass="28254">MLFFTQCFGAVLDLIHLRFQHYKAKRVFSAAGQLVCVVNPTHNLKYVSGRRAVAANAPEQGGCPQRHATHLPRPPRPHPRPPPRPHRPRPQGAPPCTCPLFSCAWEGRLEVVLPHLRQAHRVGVLQGAEIVFLATDVHLPAPADWITVHSCLGHHFLLVLRKQERHQGHPQFFATMMLIGTPSQADGFTYRLELSASHRRLKWEAAPRSVLEGVDAVITDGDCLVLSTPLAQLFADDGGLAIGIAITAAEACSSQAGM</sequence>
<keyword evidence="5" id="KW-0833">Ubl conjugation pathway</keyword>
<dbReference type="SUPFAM" id="SSF49599">
    <property type="entry name" value="TRAF domain-like"/>
    <property type="match status" value="1"/>
</dbReference>
<dbReference type="UniPathway" id="UPA00143"/>
<comment type="function">
    <text evidence="5">E3 ubiquitin-protein ligase that mediates ubiquitination and subsequent proteasomal degradation of target proteins. E3 ubiquitin ligases accept ubiquitin from an E2 ubiquitin-conjugating enzyme in the form of a thioester and then directly transfers the ubiquitin to targeted substrates.</text>
</comment>
<keyword evidence="9" id="KW-1185">Reference proteome</keyword>
<evidence type="ECO:0000313" key="9">
    <source>
        <dbReference type="Proteomes" id="UP000593571"/>
    </source>
</evidence>
<name>A0A7J8DZ69_ROUAE</name>
<feature type="compositionally biased region" description="Basic residues" evidence="6">
    <location>
        <begin position="67"/>
        <end position="89"/>
    </location>
</feature>
<dbReference type="Proteomes" id="UP000593571">
    <property type="component" value="Unassembled WGS sequence"/>
</dbReference>
<accession>A0A7J8DZ69</accession>
<comment type="domain">
    <text evidence="5">The RING-type zinc finger domain is essential for ubiquitin ligase activity.</text>
</comment>
<comment type="domain">
    <text evidence="5">The SBD domain (substrate-binding domain) mediates the interaction with substrate proteins. It is related to the TRAF family.</text>
</comment>
<organism evidence="8 9">
    <name type="scientific">Rousettus aegyptiacus</name>
    <name type="common">Egyptian fruit bat</name>
    <name type="synonym">Pteropus aegyptiacus</name>
    <dbReference type="NCBI Taxonomy" id="9407"/>
    <lineage>
        <taxon>Eukaryota</taxon>
        <taxon>Metazoa</taxon>
        <taxon>Chordata</taxon>
        <taxon>Craniata</taxon>
        <taxon>Vertebrata</taxon>
        <taxon>Euteleostomi</taxon>
        <taxon>Mammalia</taxon>
        <taxon>Eutheria</taxon>
        <taxon>Laurasiatheria</taxon>
        <taxon>Chiroptera</taxon>
        <taxon>Yinpterochiroptera</taxon>
        <taxon>Pteropodoidea</taxon>
        <taxon>Pteropodidae</taxon>
        <taxon>Rousettinae</taxon>
        <taxon>Rousettus</taxon>
    </lineage>
</organism>
<comment type="similarity">
    <text evidence="1 5">Belongs to the SINA (Seven in absentia) family.</text>
</comment>
<dbReference type="InterPro" id="IPR018121">
    <property type="entry name" value="7-in-absentia-prot_TRAF-dom"/>
</dbReference>
<comment type="catalytic activity">
    <reaction evidence="5">
        <text>S-ubiquitinyl-[E2 ubiquitin-conjugating enzyme]-L-cysteine + [acceptor protein]-L-lysine = [E2 ubiquitin-conjugating enzyme]-L-cysteine + N(6)-ubiquitinyl-[acceptor protein]-L-lysine.</text>
        <dbReference type="EC" id="2.3.2.27"/>
    </reaction>
</comment>
<evidence type="ECO:0000313" key="8">
    <source>
        <dbReference type="EMBL" id="KAF6428453.1"/>
    </source>
</evidence>
<dbReference type="PANTHER" id="PTHR45877:SF5">
    <property type="entry name" value="SEVEN IN ABSENTIA HOMOLOG 3"/>
    <property type="match status" value="1"/>
</dbReference>
<dbReference type="InterPro" id="IPR004162">
    <property type="entry name" value="SINA-like_animal"/>
</dbReference>
<dbReference type="GO" id="GO:0043161">
    <property type="term" value="P:proteasome-mediated ubiquitin-dependent protein catabolic process"/>
    <property type="evidence" value="ECO:0007669"/>
    <property type="project" value="TreeGrafter"/>
</dbReference>
<comment type="caution">
    <text evidence="8">The sequence shown here is derived from an EMBL/GenBank/DDBJ whole genome shotgun (WGS) entry which is preliminary data.</text>
</comment>
<proteinExistence type="inferred from homology"/>
<keyword evidence="3 5" id="KW-0863">Zinc-finger</keyword>
<evidence type="ECO:0000256" key="6">
    <source>
        <dbReference type="SAM" id="MobiDB-lite"/>
    </source>
</evidence>
<keyword evidence="4 5" id="KW-0862">Zinc</keyword>
<dbReference type="GO" id="GO:0016567">
    <property type="term" value="P:protein ubiquitination"/>
    <property type="evidence" value="ECO:0007669"/>
    <property type="project" value="UniProtKB-UniPathway"/>
</dbReference>
<feature type="domain" description="Seven-in-absentia protein TRAF-like" evidence="7">
    <location>
        <begin position="150"/>
        <end position="244"/>
    </location>
</feature>
<dbReference type="GO" id="GO:0008270">
    <property type="term" value="F:zinc ion binding"/>
    <property type="evidence" value="ECO:0007669"/>
    <property type="project" value="UniProtKB-KW"/>
</dbReference>
<evidence type="ECO:0000256" key="3">
    <source>
        <dbReference type="ARBA" id="ARBA00022771"/>
    </source>
</evidence>
<dbReference type="PANTHER" id="PTHR45877">
    <property type="entry name" value="E3 UBIQUITIN-PROTEIN LIGASE SIAH2"/>
    <property type="match status" value="1"/>
</dbReference>
<protein>
    <recommendedName>
        <fullName evidence="5">E3 ubiquitin-protein ligase</fullName>
        <ecNumber evidence="5">2.3.2.27</ecNumber>
    </recommendedName>
</protein>
<dbReference type="GO" id="GO:0061630">
    <property type="term" value="F:ubiquitin protein ligase activity"/>
    <property type="evidence" value="ECO:0007669"/>
    <property type="project" value="UniProtKB-EC"/>
</dbReference>
<dbReference type="CDD" id="cd03829">
    <property type="entry name" value="Sina"/>
    <property type="match status" value="1"/>
</dbReference>